<feature type="transmembrane region" description="Helical" evidence="10">
    <location>
        <begin position="6"/>
        <end position="23"/>
    </location>
</feature>
<dbReference type="GO" id="GO:0009922">
    <property type="term" value="F:fatty acid elongase activity"/>
    <property type="evidence" value="ECO:0007669"/>
    <property type="project" value="UniProtKB-EC"/>
</dbReference>
<dbReference type="Pfam" id="PF01151">
    <property type="entry name" value="ELO"/>
    <property type="match status" value="1"/>
</dbReference>
<evidence type="ECO:0000256" key="5">
    <source>
        <dbReference type="ARBA" id="ARBA00022832"/>
    </source>
</evidence>
<gene>
    <name evidence="11" type="ORF">B4U80_05919</name>
</gene>
<comment type="caution">
    <text evidence="11">The sequence shown here is derived from an EMBL/GenBank/DDBJ whole genome shotgun (WGS) entry which is preliminary data.</text>
</comment>
<dbReference type="EMBL" id="NCKV01003420">
    <property type="protein sequence ID" value="RWS25748.1"/>
    <property type="molecule type" value="Genomic_DNA"/>
</dbReference>
<keyword evidence="4 10" id="KW-0812">Transmembrane</keyword>
<evidence type="ECO:0000313" key="12">
    <source>
        <dbReference type="Proteomes" id="UP000288716"/>
    </source>
</evidence>
<dbReference type="GO" id="GO:0030148">
    <property type="term" value="P:sphingolipid biosynthetic process"/>
    <property type="evidence" value="ECO:0007669"/>
    <property type="project" value="TreeGrafter"/>
</dbReference>
<dbReference type="VEuPathDB" id="VectorBase:LDEU006293"/>
<keyword evidence="8 10" id="KW-0472">Membrane</keyword>
<keyword evidence="5 10" id="KW-0276">Fatty acid metabolism</keyword>
<keyword evidence="3 10" id="KW-0808">Transferase</keyword>
<reference evidence="11 12" key="1">
    <citation type="journal article" date="2018" name="Gigascience">
        <title>Genomes of trombidid mites reveal novel predicted allergens and laterally-transferred genes associated with secondary metabolism.</title>
        <authorList>
            <person name="Dong X."/>
            <person name="Chaisiri K."/>
            <person name="Xia D."/>
            <person name="Armstrong S.D."/>
            <person name="Fang Y."/>
            <person name="Donnelly M.J."/>
            <person name="Kadowaki T."/>
            <person name="McGarry J.W."/>
            <person name="Darby A.C."/>
            <person name="Makepeace B.L."/>
        </authorList>
    </citation>
    <scope>NUCLEOTIDE SEQUENCE [LARGE SCALE GENOMIC DNA]</scope>
    <source>
        <strain evidence="11">UoL-UT</strain>
    </source>
</reference>
<organism evidence="11 12">
    <name type="scientific">Leptotrombidium deliense</name>
    <dbReference type="NCBI Taxonomy" id="299467"/>
    <lineage>
        <taxon>Eukaryota</taxon>
        <taxon>Metazoa</taxon>
        <taxon>Ecdysozoa</taxon>
        <taxon>Arthropoda</taxon>
        <taxon>Chelicerata</taxon>
        <taxon>Arachnida</taxon>
        <taxon>Acari</taxon>
        <taxon>Acariformes</taxon>
        <taxon>Trombidiformes</taxon>
        <taxon>Prostigmata</taxon>
        <taxon>Anystina</taxon>
        <taxon>Parasitengona</taxon>
        <taxon>Trombiculoidea</taxon>
        <taxon>Trombiculidae</taxon>
        <taxon>Leptotrombidium</taxon>
    </lineage>
</organism>
<dbReference type="GO" id="GO:0034625">
    <property type="term" value="P:fatty acid elongation, monounsaturated fatty acid"/>
    <property type="evidence" value="ECO:0007669"/>
    <property type="project" value="TreeGrafter"/>
</dbReference>
<evidence type="ECO:0000256" key="2">
    <source>
        <dbReference type="ARBA" id="ARBA00022516"/>
    </source>
</evidence>
<dbReference type="GO" id="GO:0034626">
    <property type="term" value="P:fatty acid elongation, polyunsaturated fatty acid"/>
    <property type="evidence" value="ECO:0007669"/>
    <property type="project" value="TreeGrafter"/>
</dbReference>
<dbReference type="AlphaFoldDB" id="A0A443SE08"/>
<evidence type="ECO:0000256" key="7">
    <source>
        <dbReference type="ARBA" id="ARBA00023098"/>
    </source>
</evidence>
<evidence type="ECO:0000256" key="10">
    <source>
        <dbReference type="RuleBase" id="RU361115"/>
    </source>
</evidence>
<evidence type="ECO:0000256" key="3">
    <source>
        <dbReference type="ARBA" id="ARBA00022679"/>
    </source>
</evidence>
<keyword evidence="6 10" id="KW-1133">Transmembrane helix</keyword>
<dbReference type="GO" id="GO:0005789">
    <property type="term" value="C:endoplasmic reticulum membrane"/>
    <property type="evidence" value="ECO:0007669"/>
    <property type="project" value="TreeGrafter"/>
</dbReference>
<evidence type="ECO:0000256" key="4">
    <source>
        <dbReference type="ARBA" id="ARBA00022692"/>
    </source>
</evidence>
<dbReference type="GO" id="GO:0019367">
    <property type="term" value="P:fatty acid elongation, saturated fatty acid"/>
    <property type="evidence" value="ECO:0007669"/>
    <property type="project" value="TreeGrafter"/>
</dbReference>
<evidence type="ECO:0000313" key="11">
    <source>
        <dbReference type="EMBL" id="RWS25748.1"/>
    </source>
</evidence>
<feature type="transmembrane region" description="Helical" evidence="10">
    <location>
        <begin position="44"/>
        <end position="68"/>
    </location>
</feature>
<keyword evidence="7 10" id="KW-0443">Lipid metabolism</keyword>
<comment type="catalytic activity">
    <reaction evidence="10">
        <text>a very-long-chain acyl-CoA + malonyl-CoA + H(+) = a very-long-chain 3-oxoacyl-CoA + CO2 + CoA</text>
        <dbReference type="Rhea" id="RHEA:32727"/>
        <dbReference type="ChEBI" id="CHEBI:15378"/>
        <dbReference type="ChEBI" id="CHEBI:16526"/>
        <dbReference type="ChEBI" id="CHEBI:57287"/>
        <dbReference type="ChEBI" id="CHEBI:57384"/>
        <dbReference type="ChEBI" id="CHEBI:90725"/>
        <dbReference type="ChEBI" id="CHEBI:90736"/>
        <dbReference type="EC" id="2.3.1.199"/>
    </reaction>
</comment>
<evidence type="ECO:0000256" key="8">
    <source>
        <dbReference type="ARBA" id="ARBA00023136"/>
    </source>
</evidence>
<protein>
    <recommendedName>
        <fullName evidence="10">Elongation of very long chain fatty acids protein</fullName>
        <ecNumber evidence="10">2.3.1.199</ecNumber>
    </recommendedName>
    <alternativeName>
        <fullName evidence="10">Very-long-chain 3-oxoacyl-CoA synthase</fullName>
    </alternativeName>
</protein>
<dbReference type="GO" id="GO:0042761">
    <property type="term" value="P:very long-chain fatty acid biosynthetic process"/>
    <property type="evidence" value="ECO:0007669"/>
    <property type="project" value="TreeGrafter"/>
</dbReference>
<keyword evidence="9 10" id="KW-0275">Fatty acid biosynthesis</keyword>
<keyword evidence="2 10" id="KW-0444">Lipid biosynthesis</keyword>
<accession>A0A443SE08</accession>
<comment type="similarity">
    <text evidence="10">Belongs to the ELO family.</text>
</comment>
<evidence type="ECO:0000256" key="6">
    <source>
        <dbReference type="ARBA" id="ARBA00022989"/>
    </source>
</evidence>
<dbReference type="EC" id="2.3.1.199" evidence="10"/>
<sequence length="242" mass="28408">MSGGPWIVLLIIAFYLYFSIHLGPKLMKDRQAFSLIPLIRVYNLIMMLSNGVFFAIAAYYTNCGITSWGCHPIESKPADEAWLWKLGIIWYFLITKFVDLFETFFFVLRKKHSQLSTLHLFHHSIVPIDVWVGMKYSPSESACFFPFINSFVHTIMYLYYGLSTFESMKPFLWWKKYLTQLQILQLCLIALHCVHLVLLENCNIPKTLFAIYMPQAVLLAYLFIAFFTKTYRNNLKEKEKSS</sequence>
<dbReference type="InterPro" id="IPR002076">
    <property type="entry name" value="ELO_fam"/>
</dbReference>
<feature type="transmembrane region" description="Helical" evidence="10">
    <location>
        <begin position="88"/>
        <end position="108"/>
    </location>
</feature>
<dbReference type="PANTHER" id="PTHR11157:SF21">
    <property type="entry name" value="ELONGATION OF VERY LONG CHAIN FATTY ACIDS PROTEIN"/>
    <property type="match status" value="1"/>
</dbReference>
<feature type="transmembrane region" description="Helical" evidence="10">
    <location>
        <begin position="144"/>
        <end position="165"/>
    </location>
</feature>
<dbReference type="STRING" id="299467.A0A443SE08"/>
<comment type="subcellular location">
    <subcellularLocation>
        <location evidence="1">Membrane</location>
        <topology evidence="1">Multi-pass membrane protein</topology>
    </subcellularLocation>
</comment>
<feature type="transmembrane region" description="Helical" evidence="10">
    <location>
        <begin position="177"/>
        <end position="197"/>
    </location>
</feature>
<name>A0A443SE08_9ACAR</name>
<dbReference type="Proteomes" id="UP000288716">
    <property type="component" value="Unassembled WGS sequence"/>
</dbReference>
<feature type="transmembrane region" description="Helical" evidence="10">
    <location>
        <begin position="209"/>
        <end position="228"/>
    </location>
</feature>
<evidence type="ECO:0000256" key="9">
    <source>
        <dbReference type="ARBA" id="ARBA00023160"/>
    </source>
</evidence>
<keyword evidence="12" id="KW-1185">Reference proteome</keyword>
<proteinExistence type="inferred from homology"/>
<dbReference type="OrthoDB" id="434092at2759"/>
<evidence type="ECO:0000256" key="1">
    <source>
        <dbReference type="ARBA" id="ARBA00004141"/>
    </source>
</evidence>
<dbReference type="PANTHER" id="PTHR11157">
    <property type="entry name" value="FATTY ACID ACYL TRANSFERASE-RELATED"/>
    <property type="match status" value="1"/>
</dbReference>